<organism evidence="2">
    <name type="scientific">Euplotes harpa</name>
    <dbReference type="NCBI Taxonomy" id="151035"/>
    <lineage>
        <taxon>Eukaryota</taxon>
        <taxon>Sar</taxon>
        <taxon>Alveolata</taxon>
        <taxon>Ciliophora</taxon>
        <taxon>Intramacronucleata</taxon>
        <taxon>Spirotrichea</taxon>
        <taxon>Hypotrichia</taxon>
        <taxon>Euplotida</taxon>
        <taxon>Euplotidae</taxon>
        <taxon>Euplotes</taxon>
    </lineage>
</organism>
<name>A0A7S3N3L6_9SPIT</name>
<feature type="region of interest" description="Disordered" evidence="1">
    <location>
        <begin position="1"/>
        <end position="41"/>
    </location>
</feature>
<evidence type="ECO:0000256" key="1">
    <source>
        <dbReference type="SAM" id="MobiDB-lite"/>
    </source>
</evidence>
<protein>
    <submittedName>
        <fullName evidence="2">Uncharacterized protein</fullName>
    </submittedName>
</protein>
<evidence type="ECO:0000313" key="2">
    <source>
        <dbReference type="EMBL" id="CAE0344709.1"/>
    </source>
</evidence>
<sequence length="195" mass="22993">MNDEIIAQNYADDNETSSVSSYTMDPRGVRARPVKRDRSQNARKFLDKLKKARDEVVAKRIANPNKHILRAKQSVKASICEKKCEVDSSTDPNSSLFTIKQNEARNLKEKFFKEKQMQKLMNKTKPEFKPCYLNPVAKPKKRKTNKQFEINYEDLDRKDNFIFFEVLATYADAYLKDEERDAKNLERFVVRKKMR</sequence>
<gene>
    <name evidence="2" type="ORF">EHAR0213_LOCUS3618</name>
</gene>
<dbReference type="EMBL" id="HBII01008171">
    <property type="protein sequence ID" value="CAE0344709.1"/>
    <property type="molecule type" value="Transcribed_RNA"/>
</dbReference>
<accession>A0A7S3N3L6</accession>
<dbReference type="AlphaFoldDB" id="A0A7S3N3L6"/>
<proteinExistence type="predicted"/>
<reference evidence="2" key="1">
    <citation type="submission" date="2021-01" db="EMBL/GenBank/DDBJ databases">
        <authorList>
            <person name="Corre E."/>
            <person name="Pelletier E."/>
            <person name="Niang G."/>
            <person name="Scheremetjew M."/>
            <person name="Finn R."/>
            <person name="Kale V."/>
            <person name="Holt S."/>
            <person name="Cochrane G."/>
            <person name="Meng A."/>
            <person name="Brown T."/>
            <person name="Cohen L."/>
        </authorList>
    </citation>
    <scope>NUCLEOTIDE SEQUENCE</scope>
    <source>
        <strain evidence="2">FSP1.4</strain>
    </source>
</reference>